<protein>
    <submittedName>
        <fullName evidence="2">Uncharacterized protein</fullName>
    </submittedName>
</protein>
<accession>A0A819QPA4</accession>
<proteinExistence type="predicted"/>
<evidence type="ECO:0000313" key="2">
    <source>
        <dbReference type="EMBL" id="CAF4032714.1"/>
    </source>
</evidence>
<feature type="region of interest" description="Disordered" evidence="1">
    <location>
        <begin position="130"/>
        <end position="154"/>
    </location>
</feature>
<evidence type="ECO:0000256" key="1">
    <source>
        <dbReference type="SAM" id="MobiDB-lite"/>
    </source>
</evidence>
<gene>
    <name evidence="2" type="ORF">JBS370_LOCUS28051</name>
</gene>
<organism evidence="2 3">
    <name type="scientific">Rotaria sordida</name>
    <dbReference type="NCBI Taxonomy" id="392033"/>
    <lineage>
        <taxon>Eukaryota</taxon>
        <taxon>Metazoa</taxon>
        <taxon>Spiralia</taxon>
        <taxon>Gnathifera</taxon>
        <taxon>Rotifera</taxon>
        <taxon>Eurotatoria</taxon>
        <taxon>Bdelloidea</taxon>
        <taxon>Philodinida</taxon>
        <taxon>Philodinidae</taxon>
        <taxon>Rotaria</taxon>
    </lineage>
</organism>
<reference evidence="2" key="1">
    <citation type="submission" date="2021-02" db="EMBL/GenBank/DDBJ databases">
        <authorList>
            <person name="Nowell W R."/>
        </authorList>
    </citation>
    <scope>NUCLEOTIDE SEQUENCE</scope>
</reference>
<feature type="compositionally biased region" description="Low complexity" evidence="1">
    <location>
        <begin position="92"/>
        <end position="115"/>
    </location>
</feature>
<feature type="region of interest" description="Disordered" evidence="1">
    <location>
        <begin position="78"/>
        <end position="115"/>
    </location>
</feature>
<dbReference type="EMBL" id="CAJOBD010005492">
    <property type="protein sequence ID" value="CAF4032714.1"/>
    <property type="molecule type" value="Genomic_DNA"/>
</dbReference>
<feature type="compositionally biased region" description="Basic and acidic residues" evidence="1">
    <location>
        <begin position="78"/>
        <end position="90"/>
    </location>
</feature>
<name>A0A819QPA4_9BILA</name>
<dbReference type="Proteomes" id="UP000663836">
    <property type="component" value="Unassembled WGS sequence"/>
</dbReference>
<evidence type="ECO:0000313" key="3">
    <source>
        <dbReference type="Proteomes" id="UP000663836"/>
    </source>
</evidence>
<comment type="caution">
    <text evidence="2">The sequence shown here is derived from an EMBL/GenBank/DDBJ whole genome shotgun (WGS) entry which is preliminary data.</text>
</comment>
<sequence length="154" mass="17553">MSKGHDFLRETKQMMFNVLKFIEREKGGCLIPLNNVNERIQSILDISMTSVERLKREMREQESEMLEKQNELIQLQKNRDQAKQDKEDAAIRATPRLRNPRTRLSSSTSSSSLATIASNSPVTTFMPVAKAPRKRGHSGCSPILLTENQKENIP</sequence>
<dbReference type="AlphaFoldDB" id="A0A819QPA4"/>